<keyword evidence="11" id="KW-1185">Reference proteome</keyword>
<sequence>MSPIFRYSLAVMPQGIVIMADIAPFTEAGLTVRVLETREDRDRGFRLRHAIYCQKLGWVAPRPDGLECDGYEDGSTTVGVFAGDGALVGVVRLIPPGRPFMLDHDFRPLLRPGYRLPKGPDYAEITRLATLPPAAGAARPLGVSSLLYKAIYRWACARDVRFLYLVVETRYLRHLRRRGLPCVPLGPPRRFGTGPLCIAARFDRQVFECHTDRRPTRFHHWLKADAPVSREASPWQWPGRDSAPPACAWHFPHET</sequence>
<dbReference type="PANTHER" id="PTHR39322">
    <property type="entry name" value="ACYL-HOMOSERINE-LACTONE SYNTHASE"/>
    <property type="match status" value="1"/>
</dbReference>
<organism evidence="10 11">
    <name type="scientific">Acidiferrobacter thiooxydans</name>
    <dbReference type="NCBI Taxonomy" id="163359"/>
    <lineage>
        <taxon>Bacteria</taxon>
        <taxon>Pseudomonadati</taxon>
        <taxon>Pseudomonadota</taxon>
        <taxon>Gammaproteobacteria</taxon>
        <taxon>Acidiferrobacterales</taxon>
        <taxon>Acidiferrobacteraceae</taxon>
        <taxon>Acidiferrobacter</taxon>
    </lineage>
</organism>
<dbReference type="GO" id="GO:0007165">
    <property type="term" value="P:signal transduction"/>
    <property type="evidence" value="ECO:0007669"/>
    <property type="project" value="TreeGrafter"/>
</dbReference>
<dbReference type="RefSeq" id="WP_114282738.1">
    <property type="nucleotide sequence ID" value="NZ_PSYR01000001.1"/>
</dbReference>
<name>A0A368HMM0_9GAMM</name>
<dbReference type="Proteomes" id="UP000253250">
    <property type="component" value="Unassembled WGS sequence"/>
</dbReference>
<evidence type="ECO:0000256" key="8">
    <source>
        <dbReference type="PROSITE-ProRule" id="PRU00533"/>
    </source>
</evidence>
<evidence type="ECO:0000256" key="7">
    <source>
        <dbReference type="ARBA" id="ARBA00048576"/>
    </source>
</evidence>
<evidence type="ECO:0000313" key="10">
    <source>
        <dbReference type="EMBL" id="RCN59397.1"/>
    </source>
</evidence>
<dbReference type="EC" id="2.3.1.184" evidence="1 9"/>
<dbReference type="PROSITE" id="PS51187">
    <property type="entry name" value="AUTOINDUCER_SYNTH_2"/>
    <property type="match status" value="1"/>
</dbReference>
<gene>
    <name evidence="10" type="ORF">C4900_06795</name>
</gene>
<dbReference type="Gene3D" id="3.40.630.30">
    <property type="match status" value="1"/>
</dbReference>
<dbReference type="PRINTS" id="PR01549">
    <property type="entry name" value="AUTOINDCRSYN"/>
</dbReference>
<dbReference type="GO" id="GO:0009372">
    <property type="term" value="P:quorum sensing"/>
    <property type="evidence" value="ECO:0007669"/>
    <property type="project" value="UniProtKB-UniRule"/>
</dbReference>
<dbReference type="AlphaFoldDB" id="A0A368HMM0"/>
<keyword evidence="3 8" id="KW-0673">Quorum sensing</keyword>
<evidence type="ECO:0000256" key="5">
    <source>
        <dbReference type="ARBA" id="ARBA00022691"/>
    </source>
</evidence>
<proteinExistence type="inferred from homology"/>
<dbReference type="InterPro" id="IPR001690">
    <property type="entry name" value="Autoind_synthase"/>
</dbReference>
<evidence type="ECO:0000256" key="1">
    <source>
        <dbReference type="ARBA" id="ARBA00012340"/>
    </source>
</evidence>
<evidence type="ECO:0000256" key="4">
    <source>
        <dbReference type="ARBA" id="ARBA00022679"/>
    </source>
</evidence>
<evidence type="ECO:0000256" key="6">
    <source>
        <dbReference type="ARBA" id="ARBA00022929"/>
    </source>
</evidence>
<dbReference type="EMBL" id="PSYR01000001">
    <property type="protein sequence ID" value="RCN59397.1"/>
    <property type="molecule type" value="Genomic_DNA"/>
</dbReference>
<keyword evidence="5 9" id="KW-0949">S-adenosyl-L-methionine</keyword>
<keyword evidence="6 8" id="KW-0071">Autoinducer synthesis</keyword>
<dbReference type="OrthoDB" id="582214at2"/>
<dbReference type="InterPro" id="IPR016181">
    <property type="entry name" value="Acyl_CoA_acyltransferase"/>
</dbReference>
<dbReference type="SUPFAM" id="SSF55729">
    <property type="entry name" value="Acyl-CoA N-acyltransferases (Nat)"/>
    <property type="match status" value="1"/>
</dbReference>
<protein>
    <recommendedName>
        <fullName evidence="2 9">Acyl-homoserine-lactone synthase</fullName>
        <ecNumber evidence="1 9">2.3.1.184</ecNumber>
    </recommendedName>
    <alternativeName>
        <fullName evidence="9">Autoinducer synthesis protein</fullName>
    </alternativeName>
</protein>
<keyword evidence="4 9" id="KW-0808">Transferase</keyword>
<comment type="similarity">
    <text evidence="8 9">Belongs to the autoinducer synthase family.</text>
</comment>
<comment type="caution">
    <text evidence="10">The sequence shown here is derived from an EMBL/GenBank/DDBJ whole genome shotgun (WGS) entry which is preliminary data.</text>
</comment>
<evidence type="ECO:0000256" key="3">
    <source>
        <dbReference type="ARBA" id="ARBA00022654"/>
    </source>
</evidence>
<accession>A0A368HMM0</accession>
<dbReference type="PANTHER" id="PTHR39322:SF1">
    <property type="entry name" value="ISOVALERYL-HOMOSERINE LACTONE SYNTHASE"/>
    <property type="match status" value="1"/>
</dbReference>
<comment type="catalytic activity">
    <reaction evidence="7 9">
        <text>a fatty acyl-[ACP] + S-adenosyl-L-methionine = an N-acyl-L-homoserine lactone + S-methyl-5'-thioadenosine + holo-[ACP] + H(+)</text>
        <dbReference type="Rhea" id="RHEA:10096"/>
        <dbReference type="Rhea" id="RHEA-COMP:9685"/>
        <dbReference type="Rhea" id="RHEA-COMP:14125"/>
        <dbReference type="ChEBI" id="CHEBI:15378"/>
        <dbReference type="ChEBI" id="CHEBI:17509"/>
        <dbReference type="ChEBI" id="CHEBI:55474"/>
        <dbReference type="ChEBI" id="CHEBI:59789"/>
        <dbReference type="ChEBI" id="CHEBI:64479"/>
        <dbReference type="ChEBI" id="CHEBI:138651"/>
        <dbReference type="EC" id="2.3.1.184"/>
    </reaction>
</comment>
<dbReference type="Pfam" id="PF00765">
    <property type="entry name" value="Autoind_synth"/>
    <property type="match status" value="1"/>
</dbReference>
<reference evidence="10 11" key="1">
    <citation type="submission" date="2018-02" db="EMBL/GenBank/DDBJ databases">
        <title>Insights into the biology of acidophilic members of the Acidiferrobacteraceae family derived from comparative genomic analyses.</title>
        <authorList>
            <person name="Issotta F."/>
            <person name="Thyssen C."/>
            <person name="Mena C."/>
            <person name="Moya A."/>
            <person name="Bellenberg S."/>
            <person name="Sproer C."/>
            <person name="Covarrubias P.C."/>
            <person name="Sand W."/>
            <person name="Quatrini R."/>
            <person name="Vera M."/>
        </authorList>
    </citation>
    <scope>NUCLEOTIDE SEQUENCE [LARGE SCALE GENOMIC DNA]</scope>
    <source>
        <strain evidence="11">m-1</strain>
    </source>
</reference>
<evidence type="ECO:0000256" key="2">
    <source>
        <dbReference type="ARBA" id="ARBA00018768"/>
    </source>
</evidence>
<evidence type="ECO:0000313" key="11">
    <source>
        <dbReference type="Proteomes" id="UP000253250"/>
    </source>
</evidence>
<evidence type="ECO:0000256" key="9">
    <source>
        <dbReference type="RuleBase" id="RU361135"/>
    </source>
</evidence>
<dbReference type="GO" id="GO:0061579">
    <property type="term" value="F:N-acyl homoserine lactone synthase activity"/>
    <property type="evidence" value="ECO:0007669"/>
    <property type="project" value="UniProtKB-UniRule"/>
</dbReference>